<reference evidence="4 5" key="1">
    <citation type="journal article" date="2014" name="Genome Announc.">
        <title>Complete Genome Sequence of Polychlorinated Biphenyl Degrader Comamonas testosteroni TK102 (NBRC 109938).</title>
        <authorList>
            <person name="Fukuda K."/>
            <person name="Hosoyama A."/>
            <person name="Tsuchikane K."/>
            <person name="Ohji S."/>
            <person name="Yamazoe A."/>
            <person name="Fujita N."/>
            <person name="Shintani M."/>
            <person name="Kimbara K."/>
        </authorList>
    </citation>
    <scope>NUCLEOTIDE SEQUENCE [LARGE SCALE GENOMIC DNA]</scope>
    <source>
        <strain evidence="4">TK102</strain>
    </source>
</reference>
<evidence type="ECO:0000259" key="3">
    <source>
        <dbReference type="Pfam" id="PF00206"/>
    </source>
</evidence>
<feature type="domain" description="Fumarate lyase N-terminal" evidence="3">
    <location>
        <begin position="28"/>
        <end position="284"/>
    </location>
</feature>
<dbReference type="AlphaFoldDB" id="A0A076Q0C8"/>
<organism evidence="4 5">
    <name type="scientific">Comamonas testosteroni TK102</name>
    <dbReference type="NCBI Taxonomy" id="1392005"/>
    <lineage>
        <taxon>Bacteria</taxon>
        <taxon>Pseudomonadati</taxon>
        <taxon>Pseudomonadota</taxon>
        <taxon>Betaproteobacteria</taxon>
        <taxon>Burkholderiales</taxon>
        <taxon>Comamonadaceae</taxon>
        <taxon>Comamonas</taxon>
    </lineage>
</organism>
<dbReference type="Pfam" id="PF00206">
    <property type="entry name" value="Lyase_1"/>
    <property type="match status" value="1"/>
</dbReference>
<dbReference type="RefSeq" id="WP_019044173.1">
    <property type="nucleotide sequence ID" value="NZ_CP006704.1"/>
</dbReference>
<dbReference type="PANTHER" id="PTHR43172:SF2">
    <property type="entry name" value="ADENYLOSUCCINATE LYASE C-TERMINAL DOMAIN-CONTAINING PROTEIN"/>
    <property type="match status" value="1"/>
</dbReference>
<evidence type="ECO:0000256" key="2">
    <source>
        <dbReference type="SAM" id="MobiDB-lite"/>
    </source>
</evidence>
<dbReference type="PRINTS" id="PR00149">
    <property type="entry name" value="FUMRATELYASE"/>
</dbReference>
<name>A0A076Q0C8_COMTE</name>
<protein>
    <submittedName>
        <fullName evidence="4">Fumarate lyase</fullName>
    </submittedName>
</protein>
<accession>A0A076Q0C8</accession>
<feature type="compositionally biased region" description="Basic and acidic residues" evidence="2">
    <location>
        <begin position="458"/>
        <end position="469"/>
    </location>
</feature>
<keyword evidence="4" id="KW-0456">Lyase</keyword>
<dbReference type="HOGENOM" id="CLU_030949_3_2_4"/>
<evidence type="ECO:0000313" key="4">
    <source>
        <dbReference type="EMBL" id="AIJ49565.1"/>
    </source>
</evidence>
<dbReference type="InterPro" id="IPR008948">
    <property type="entry name" value="L-Aspartase-like"/>
</dbReference>
<dbReference type="InterPro" id="IPR000362">
    <property type="entry name" value="Fumarate_lyase_fam"/>
</dbReference>
<evidence type="ECO:0000256" key="1">
    <source>
        <dbReference type="ARBA" id="ARBA00034772"/>
    </source>
</evidence>
<dbReference type="Gene3D" id="1.20.200.10">
    <property type="entry name" value="Fumarase/aspartase (Central domain)"/>
    <property type="match status" value="1"/>
</dbReference>
<evidence type="ECO:0000313" key="5">
    <source>
        <dbReference type="Proteomes" id="UP000028782"/>
    </source>
</evidence>
<dbReference type="EMBL" id="CP006704">
    <property type="protein sequence ID" value="AIJ49565.1"/>
    <property type="molecule type" value="Genomic_DNA"/>
</dbReference>
<sequence>MTLVNDYLGPAGGGAWFSDAQWLQALLRFESGLARAQADCGLIPEPAAQAIASACEQAPLDRDRIAEQARASGALGLALVKPLQQWLQAHGPQGLPWLHWGATTQDAVDTASALLTQQALQALLAELQALVDALLNLAARHAATPMLARSLLQPAQITSFGLKCAQSAAALQRSIDQLSQLAPRALCVQLGGAVGNGATLGTHRLAVEQALAQHLGLEACGHSWHTQRDSWMRLAMEVAVCCGSLSKLARDWSLMSQYEVAEISEAARGSTSSAMPHKRNPVHCMQAVAQTQAVPPLAALLLGCMAQAHERALGEWQAEVAHWPELWRHAHGAAAALRQAAQTLQVHPQRMLAHVAGLRGLVFSEACVHALAPFTGKHEALAAVEQLAPLALEQQRELQELLMQWAASRTAPELPPEQLPALRRALSQACDPQQAVQASQRECLALLASRSPTPMEESPAHAEQDQPCL</sequence>
<dbReference type="SUPFAM" id="SSF48557">
    <property type="entry name" value="L-aspartase-like"/>
    <property type="match status" value="1"/>
</dbReference>
<gene>
    <name evidence="4" type="ORF">O987_27585</name>
</gene>
<dbReference type="PANTHER" id="PTHR43172">
    <property type="entry name" value="ADENYLOSUCCINATE LYASE"/>
    <property type="match status" value="1"/>
</dbReference>
<dbReference type="Proteomes" id="UP000028782">
    <property type="component" value="Chromosome"/>
</dbReference>
<dbReference type="GO" id="GO:0016829">
    <property type="term" value="F:lyase activity"/>
    <property type="evidence" value="ECO:0007669"/>
    <property type="project" value="UniProtKB-KW"/>
</dbReference>
<comment type="similarity">
    <text evidence="1">Belongs to the class-II fumarase/aspartase family.</text>
</comment>
<dbReference type="Gene3D" id="1.10.40.30">
    <property type="entry name" value="Fumarase/aspartase (C-terminal domain)"/>
    <property type="match status" value="1"/>
</dbReference>
<dbReference type="InterPro" id="IPR022761">
    <property type="entry name" value="Fumarate_lyase_N"/>
</dbReference>
<feature type="region of interest" description="Disordered" evidence="2">
    <location>
        <begin position="448"/>
        <end position="469"/>
    </location>
</feature>
<proteinExistence type="inferred from homology"/>
<dbReference type="KEGG" id="ctes:O987_27585"/>